<dbReference type="AlphaFoldDB" id="A0A7T5VC20"/>
<keyword evidence="6" id="KW-1185">Reference proteome</keyword>
<sequence length="241" mass="25633">MGSQKIVLVTGANRGIGFEICRQLAGLGCTVLLGARDIEHGCTAARQLQSKKLDVHAVHVDMNDVTSFSRLHDWIATTHGQLDILVNNAGIANDWAYTAADVPVTLIQETFAVNFFNLIALTQQLLPLLRTAPAGRIVNQSSILASLTLHSTPDSGLENLKPLAYNASKTAVNAFTVHLAHALKDTAIKVNAAHPGDVITDLNPNGLISVVEGARTAVQLAMLPADGPTGGFFHLNDPLPW</sequence>
<dbReference type="RefSeq" id="WP_199263962.1">
    <property type="nucleotide sequence ID" value="NZ_CP054140.1"/>
</dbReference>
<dbReference type="EMBL" id="CP054140">
    <property type="protein sequence ID" value="QQG65143.1"/>
    <property type="molecule type" value="Genomic_DNA"/>
</dbReference>
<reference evidence="5 6" key="1">
    <citation type="submission" date="2020-05" db="EMBL/GenBank/DDBJ databases">
        <title>Complete genome of Desulfobulbus oligotrophicus.</title>
        <authorList>
            <person name="Podar M."/>
        </authorList>
    </citation>
    <scope>NUCLEOTIDE SEQUENCE [LARGE SCALE GENOMIC DNA]</scope>
    <source>
        <strain evidence="5 6">Prop6</strain>
    </source>
</reference>
<dbReference type="InterPro" id="IPR002347">
    <property type="entry name" value="SDR_fam"/>
</dbReference>
<proteinExistence type="inferred from homology"/>
<dbReference type="Proteomes" id="UP000596092">
    <property type="component" value="Chromosome"/>
</dbReference>
<dbReference type="SUPFAM" id="SSF51735">
    <property type="entry name" value="NAD(P)-binding Rossmann-fold domains"/>
    <property type="match status" value="1"/>
</dbReference>
<dbReference type="PRINTS" id="PR00080">
    <property type="entry name" value="SDRFAMILY"/>
</dbReference>
<keyword evidence="3" id="KW-0560">Oxidoreductase</keyword>
<accession>A0A7T5VC20</accession>
<evidence type="ECO:0000256" key="1">
    <source>
        <dbReference type="ARBA" id="ARBA00006484"/>
    </source>
</evidence>
<evidence type="ECO:0000313" key="6">
    <source>
        <dbReference type="Proteomes" id="UP000596092"/>
    </source>
</evidence>
<protein>
    <submittedName>
        <fullName evidence="5">SDR family oxidoreductase</fullName>
    </submittedName>
</protein>
<evidence type="ECO:0000256" key="4">
    <source>
        <dbReference type="RuleBase" id="RU000363"/>
    </source>
</evidence>
<name>A0A7T5VC20_9BACT</name>
<comment type="similarity">
    <text evidence="1 4">Belongs to the short-chain dehydrogenases/reductases (SDR) family.</text>
</comment>
<dbReference type="PRINTS" id="PR00081">
    <property type="entry name" value="GDHRDH"/>
</dbReference>
<dbReference type="PANTHER" id="PTHR43490:SF99">
    <property type="entry name" value="SHORT-CHAIN DEHYDROGENASE_REDUCTASE"/>
    <property type="match status" value="1"/>
</dbReference>
<dbReference type="Gene3D" id="3.40.50.720">
    <property type="entry name" value="NAD(P)-binding Rossmann-like Domain"/>
    <property type="match status" value="1"/>
</dbReference>
<evidence type="ECO:0000256" key="2">
    <source>
        <dbReference type="ARBA" id="ARBA00022857"/>
    </source>
</evidence>
<keyword evidence="2" id="KW-0521">NADP</keyword>
<organism evidence="5 6">
    <name type="scientific">Desulfobulbus oligotrophicus</name>
    <dbReference type="NCBI Taxonomy" id="1909699"/>
    <lineage>
        <taxon>Bacteria</taxon>
        <taxon>Pseudomonadati</taxon>
        <taxon>Thermodesulfobacteriota</taxon>
        <taxon>Desulfobulbia</taxon>
        <taxon>Desulfobulbales</taxon>
        <taxon>Desulfobulbaceae</taxon>
        <taxon>Desulfobulbus</taxon>
    </lineage>
</organism>
<dbReference type="PANTHER" id="PTHR43490">
    <property type="entry name" value="(+)-NEOMENTHOL DEHYDROGENASE"/>
    <property type="match status" value="1"/>
</dbReference>
<gene>
    <name evidence="5" type="ORF">HP555_04300</name>
</gene>
<dbReference type="InterPro" id="IPR045313">
    <property type="entry name" value="CBR1-like"/>
</dbReference>
<dbReference type="CDD" id="cd05324">
    <property type="entry name" value="carb_red_PTCR-like_SDR_c"/>
    <property type="match status" value="1"/>
</dbReference>
<evidence type="ECO:0000313" key="5">
    <source>
        <dbReference type="EMBL" id="QQG65143.1"/>
    </source>
</evidence>
<evidence type="ECO:0000256" key="3">
    <source>
        <dbReference type="ARBA" id="ARBA00023002"/>
    </source>
</evidence>
<dbReference type="Pfam" id="PF00106">
    <property type="entry name" value="adh_short"/>
    <property type="match status" value="1"/>
</dbReference>
<dbReference type="InterPro" id="IPR036291">
    <property type="entry name" value="NAD(P)-bd_dom_sf"/>
</dbReference>
<dbReference type="GO" id="GO:0016616">
    <property type="term" value="F:oxidoreductase activity, acting on the CH-OH group of donors, NAD or NADP as acceptor"/>
    <property type="evidence" value="ECO:0007669"/>
    <property type="project" value="InterPro"/>
</dbReference>
<dbReference type="KEGG" id="dog:HP555_04300"/>